<evidence type="ECO:0000256" key="5">
    <source>
        <dbReference type="ARBA" id="ARBA00023136"/>
    </source>
</evidence>
<evidence type="ECO:0000256" key="2">
    <source>
        <dbReference type="ARBA" id="ARBA00022475"/>
    </source>
</evidence>
<reference evidence="7 8" key="1">
    <citation type="submission" date="2020-08" db="EMBL/GenBank/DDBJ databases">
        <title>Genomic Encyclopedia of Type Strains, Phase IV (KMG-IV): sequencing the most valuable type-strain genomes for metagenomic binning, comparative biology and taxonomic classification.</title>
        <authorList>
            <person name="Goeker M."/>
        </authorList>
    </citation>
    <scope>NUCLEOTIDE SEQUENCE [LARGE SCALE GENOMIC DNA]</scope>
    <source>
        <strain evidence="7 8">DSM 4731</strain>
    </source>
</reference>
<comment type="subcellular location">
    <subcellularLocation>
        <location evidence="1">Cell membrane</location>
        <topology evidence="1">Multi-pass membrane protein</topology>
    </subcellularLocation>
</comment>
<dbReference type="GO" id="GO:0005886">
    <property type="term" value="C:plasma membrane"/>
    <property type="evidence" value="ECO:0007669"/>
    <property type="project" value="UniProtKB-SubCell"/>
</dbReference>
<name>A0A7W9F9J9_9CAUL</name>
<feature type="transmembrane region" description="Helical" evidence="6">
    <location>
        <begin position="26"/>
        <end position="44"/>
    </location>
</feature>
<feature type="transmembrane region" description="Helical" evidence="6">
    <location>
        <begin position="210"/>
        <end position="229"/>
    </location>
</feature>
<feature type="transmembrane region" description="Helical" evidence="6">
    <location>
        <begin position="163"/>
        <end position="190"/>
    </location>
</feature>
<dbReference type="EMBL" id="JACHOQ010000011">
    <property type="protein sequence ID" value="MBB5741177.1"/>
    <property type="molecule type" value="Genomic_DNA"/>
</dbReference>
<keyword evidence="4 6" id="KW-1133">Transmembrane helix</keyword>
<evidence type="ECO:0000313" key="7">
    <source>
        <dbReference type="EMBL" id="MBB5741177.1"/>
    </source>
</evidence>
<evidence type="ECO:0000256" key="3">
    <source>
        <dbReference type="ARBA" id="ARBA00022692"/>
    </source>
</evidence>
<sequence length="248" mass="25865">MNPTPTPVSGWAPYCGPAPAAGDWRWNLDPVLLLFMAGATALILMRTHGRSRGLGLAAMAVLGVSFVSPLCALSSALFSARTVHHVLLVTVAAPLLAEMAPRRRYGSLALATFVQAAVLWVWHAPAAYGAALSSDAVYWIMQLSLLASAVWFWAAARAASAPAAVVGLLAAMLAMGLLGAVLTFAGQAVYAPHAYTTLAWGLTPLEDQQAAGLIMWAPAAGLYLLAALWRLGRMLGPDLPAEAGVRPA</sequence>
<accession>A0A7W9F9J9</accession>
<gene>
    <name evidence="7" type="ORF">GGQ93_002916</name>
</gene>
<proteinExistence type="predicted"/>
<organism evidence="7 8">
    <name type="scientific">Brevundimonas aurantiaca</name>
    <dbReference type="NCBI Taxonomy" id="74316"/>
    <lineage>
        <taxon>Bacteria</taxon>
        <taxon>Pseudomonadati</taxon>
        <taxon>Pseudomonadota</taxon>
        <taxon>Alphaproteobacteria</taxon>
        <taxon>Caulobacterales</taxon>
        <taxon>Caulobacteraceae</taxon>
        <taxon>Brevundimonas</taxon>
    </lineage>
</organism>
<feature type="transmembrane region" description="Helical" evidence="6">
    <location>
        <begin position="107"/>
        <end position="124"/>
    </location>
</feature>
<dbReference type="AlphaFoldDB" id="A0A7W9F9J9"/>
<feature type="transmembrane region" description="Helical" evidence="6">
    <location>
        <begin position="56"/>
        <end position="77"/>
    </location>
</feature>
<comment type="caution">
    <text evidence="7">The sequence shown here is derived from an EMBL/GenBank/DDBJ whole genome shotgun (WGS) entry which is preliminary data.</text>
</comment>
<dbReference type="Pfam" id="PF09678">
    <property type="entry name" value="Caa3_CtaG"/>
    <property type="match status" value="1"/>
</dbReference>
<evidence type="ECO:0000313" key="8">
    <source>
        <dbReference type="Proteomes" id="UP000527324"/>
    </source>
</evidence>
<feature type="transmembrane region" description="Helical" evidence="6">
    <location>
        <begin position="83"/>
        <end position="100"/>
    </location>
</feature>
<keyword evidence="3 6" id="KW-0812">Transmembrane</keyword>
<keyword evidence="2" id="KW-1003">Cell membrane</keyword>
<keyword evidence="5 6" id="KW-0472">Membrane</keyword>
<dbReference type="Proteomes" id="UP000527324">
    <property type="component" value="Unassembled WGS sequence"/>
</dbReference>
<dbReference type="RefSeq" id="WP_183217944.1">
    <property type="nucleotide sequence ID" value="NZ_CAJFZW010000021.1"/>
</dbReference>
<evidence type="ECO:0000256" key="4">
    <source>
        <dbReference type="ARBA" id="ARBA00022989"/>
    </source>
</evidence>
<dbReference type="InterPro" id="IPR019108">
    <property type="entry name" value="Caa3_assmbl_CtaG-rel"/>
</dbReference>
<feature type="transmembrane region" description="Helical" evidence="6">
    <location>
        <begin position="136"/>
        <end position="156"/>
    </location>
</feature>
<evidence type="ECO:0000256" key="6">
    <source>
        <dbReference type="SAM" id="Phobius"/>
    </source>
</evidence>
<evidence type="ECO:0000256" key="1">
    <source>
        <dbReference type="ARBA" id="ARBA00004651"/>
    </source>
</evidence>
<keyword evidence="8" id="KW-1185">Reference proteome</keyword>
<protein>
    <submittedName>
        <fullName evidence="7">Putative membrane protein</fullName>
    </submittedName>
</protein>